<dbReference type="GO" id="GO:0009279">
    <property type="term" value="C:cell outer membrane"/>
    <property type="evidence" value="ECO:0007669"/>
    <property type="project" value="UniProtKB-SubCell"/>
</dbReference>
<keyword evidence="6 8" id="KW-0472">Membrane</keyword>
<dbReference type="PANTHER" id="PTHR12815">
    <property type="entry name" value="SORTING AND ASSEMBLY MACHINERY SAMM50 PROTEIN FAMILY MEMBER"/>
    <property type="match status" value="1"/>
</dbReference>
<evidence type="ECO:0000256" key="7">
    <source>
        <dbReference type="ARBA" id="ARBA00023237"/>
    </source>
</evidence>
<dbReference type="HAMAP" id="MF_01430">
    <property type="entry name" value="OM_assembly_BamA"/>
    <property type="match status" value="1"/>
</dbReference>
<dbReference type="PIRSF" id="PIRSF006076">
    <property type="entry name" value="OM_assembly_OMP85"/>
    <property type="match status" value="1"/>
</dbReference>
<comment type="subunit">
    <text evidence="8">Part of the Bam complex.</text>
</comment>
<comment type="function">
    <text evidence="8">Part of the outer membrane protein assembly complex, which is involved in assembly and insertion of beta-barrel proteins into the outer membrane.</text>
</comment>
<dbReference type="InterPro" id="IPR010827">
    <property type="entry name" value="BamA/TamA_POTRA"/>
</dbReference>
<sequence length="794" mass="86233">MHLKNLEKPALRGFGGTLLRASAIAISAACATTSTGFFTPAFAQTYSFSGVSVEGNERVDVETILRYAGIGAGVGISSGALNDAYQRIAGSGLFETVELVPSGNTLIIRVQEYPMVNVINFEGNKRLDDEKLAELVGSASRRVFSPSQAESDAAAITEAYRNAGRMAATVEPKIIRRSDNRVDLVFEVTEGEVAEIERLSFTGNRAFSDRRLRQVLETKQAGLLRRLIKSDTFIPERLDLDKQLLSDFYMSRGYIDVQVTDASGEVTRERDGTFVNFTVKEGQQYKLGNVSAVSEVEGVDAAEFQAALRARPGVIFSPAIIENNVARLESLALQKGLTFVAVEPRITRDAQGRVVDVQFTLVRGQKVFVERIDIEGNTTTLDQVVRRQFRTVEGDPLNPRELRQSAERIRALGYFADAQVESEPGSSPDQVVVNVDVEEQPTGSLSFGVSYGASQGAAITVGFQESNFLGRGQYLGISVSSGSDSINSGINFVEPAFLGRDLKFKFSANYNTSDYDNAFYATRRIGITPALDFPISQNGRLELRAGLSQAKIYDVDRGTADDLATPEDETSNGSSRILRAEERTGAPTLFSLGATYSYDTRITGLNPNGGVVLRFGTDIVGAGDFQYLKTEASALAETKIWNEEVTVRAIFEGGAVNMLNGNSRVTERFFGNGKIRGFDPNGIGPRDLGADNEDALGGNLYAVARFEADFPLGLPEEYGLGGGVFFDVGSVWSLDNVNGTGGAVDDGMNLRSAIGFSLLWDTPIGPLRMNFSKALVKEDYDKERSFDLTVQTQF</sequence>
<dbReference type="AlphaFoldDB" id="A0A918TTL4"/>
<keyword evidence="7 8" id="KW-0998">Cell outer membrane</keyword>
<dbReference type="NCBIfam" id="TIGR03303">
    <property type="entry name" value="OM_YaeT"/>
    <property type="match status" value="1"/>
</dbReference>
<keyword evidence="5 8" id="KW-0677">Repeat</keyword>
<keyword evidence="4 8" id="KW-0732">Signal</keyword>
<comment type="caution">
    <text evidence="11">The sequence shown here is derived from an EMBL/GenBank/DDBJ whole genome shotgun (WGS) entry which is preliminary data.</text>
</comment>
<evidence type="ECO:0000256" key="5">
    <source>
        <dbReference type="ARBA" id="ARBA00022737"/>
    </source>
</evidence>
<dbReference type="Pfam" id="PF07244">
    <property type="entry name" value="POTRA"/>
    <property type="match status" value="3"/>
</dbReference>
<protein>
    <recommendedName>
        <fullName evidence="8 9">Outer membrane protein assembly factor BamA</fullName>
    </recommendedName>
</protein>
<dbReference type="InterPro" id="IPR039910">
    <property type="entry name" value="D15-like"/>
</dbReference>
<reference evidence="11" key="2">
    <citation type="submission" date="2020-09" db="EMBL/GenBank/DDBJ databases">
        <authorList>
            <person name="Sun Q."/>
            <person name="Kim S."/>
        </authorList>
    </citation>
    <scope>NUCLEOTIDE SEQUENCE</scope>
    <source>
        <strain evidence="11">KCTC 23310</strain>
    </source>
</reference>
<evidence type="ECO:0000256" key="4">
    <source>
        <dbReference type="ARBA" id="ARBA00022729"/>
    </source>
</evidence>
<evidence type="ECO:0000313" key="11">
    <source>
        <dbReference type="EMBL" id="GHC58456.1"/>
    </source>
</evidence>
<evidence type="ECO:0000256" key="2">
    <source>
        <dbReference type="ARBA" id="ARBA00022452"/>
    </source>
</evidence>
<evidence type="ECO:0000256" key="6">
    <source>
        <dbReference type="ARBA" id="ARBA00023136"/>
    </source>
</evidence>
<dbReference type="RefSeq" id="WP_189411779.1">
    <property type="nucleotide sequence ID" value="NZ_BMYJ01000006.1"/>
</dbReference>
<dbReference type="PROSITE" id="PS51779">
    <property type="entry name" value="POTRA"/>
    <property type="match status" value="3"/>
</dbReference>
<comment type="subcellular location">
    <subcellularLocation>
        <location evidence="8">Cell outer membrane</location>
    </subcellularLocation>
    <subcellularLocation>
        <location evidence="1">Membrane</location>
    </subcellularLocation>
</comment>
<feature type="domain" description="POTRA" evidence="10">
    <location>
        <begin position="46"/>
        <end position="113"/>
    </location>
</feature>
<dbReference type="Gene3D" id="2.40.160.50">
    <property type="entry name" value="membrane protein fhac: a member of the omp85/tpsb transporter family"/>
    <property type="match status" value="1"/>
</dbReference>
<dbReference type="PANTHER" id="PTHR12815:SF23">
    <property type="entry name" value="OUTER MEMBRANE PROTEIN ASSEMBLY FACTOR BAMA"/>
    <property type="match status" value="1"/>
</dbReference>
<evidence type="ECO:0000259" key="10">
    <source>
        <dbReference type="PROSITE" id="PS51779"/>
    </source>
</evidence>
<feature type="domain" description="POTRA" evidence="10">
    <location>
        <begin position="114"/>
        <end position="191"/>
    </location>
</feature>
<accession>A0A918TTL4</accession>
<dbReference type="Gene3D" id="3.10.20.310">
    <property type="entry name" value="membrane protein fhac"/>
    <property type="match status" value="5"/>
</dbReference>
<dbReference type="GO" id="GO:0043165">
    <property type="term" value="P:Gram-negative-bacterium-type cell outer membrane assembly"/>
    <property type="evidence" value="ECO:0007669"/>
    <property type="project" value="UniProtKB-UniRule"/>
</dbReference>
<dbReference type="GO" id="GO:0051205">
    <property type="term" value="P:protein insertion into membrane"/>
    <property type="evidence" value="ECO:0007669"/>
    <property type="project" value="UniProtKB-UniRule"/>
</dbReference>
<evidence type="ECO:0000256" key="3">
    <source>
        <dbReference type="ARBA" id="ARBA00022692"/>
    </source>
</evidence>
<reference evidence="11" key="1">
    <citation type="journal article" date="2014" name="Int. J. Syst. Evol. Microbiol.">
        <title>Complete genome sequence of Corynebacterium casei LMG S-19264T (=DSM 44701T), isolated from a smear-ripened cheese.</title>
        <authorList>
            <consortium name="US DOE Joint Genome Institute (JGI-PGF)"/>
            <person name="Walter F."/>
            <person name="Albersmeier A."/>
            <person name="Kalinowski J."/>
            <person name="Ruckert C."/>
        </authorList>
    </citation>
    <scope>NUCLEOTIDE SEQUENCE</scope>
    <source>
        <strain evidence="11">KCTC 23310</strain>
    </source>
</reference>
<keyword evidence="12" id="KW-1185">Reference proteome</keyword>
<dbReference type="InterPro" id="IPR023707">
    <property type="entry name" value="OM_assembly_BamA"/>
</dbReference>
<dbReference type="InterPro" id="IPR034746">
    <property type="entry name" value="POTRA"/>
</dbReference>
<keyword evidence="2 8" id="KW-1134">Transmembrane beta strand</keyword>
<proteinExistence type="inferred from homology"/>
<dbReference type="Pfam" id="PF01103">
    <property type="entry name" value="Omp85"/>
    <property type="match status" value="1"/>
</dbReference>
<name>A0A918TTL4_9RHOB</name>
<feature type="domain" description="POTRA" evidence="10">
    <location>
        <begin position="367"/>
        <end position="440"/>
    </location>
</feature>
<dbReference type="Proteomes" id="UP000638981">
    <property type="component" value="Unassembled WGS sequence"/>
</dbReference>
<evidence type="ECO:0000256" key="9">
    <source>
        <dbReference type="NCBIfam" id="TIGR03303"/>
    </source>
</evidence>
<evidence type="ECO:0000313" key="12">
    <source>
        <dbReference type="Proteomes" id="UP000638981"/>
    </source>
</evidence>
<keyword evidence="3 8" id="KW-0812">Transmembrane</keyword>
<evidence type="ECO:0000256" key="8">
    <source>
        <dbReference type="HAMAP-Rule" id="MF_01430"/>
    </source>
</evidence>
<dbReference type="InterPro" id="IPR000184">
    <property type="entry name" value="Bac_surfAg_D15"/>
</dbReference>
<organism evidence="11 12">
    <name type="scientific">Neogemmobacter tilapiae</name>
    <dbReference type="NCBI Taxonomy" id="875041"/>
    <lineage>
        <taxon>Bacteria</taxon>
        <taxon>Pseudomonadati</taxon>
        <taxon>Pseudomonadota</taxon>
        <taxon>Alphaproteobacteria</taxon>
        <taxon>Rhodobacterales</taxon>
        <taxon>Paracoccaceae</taxon>
        <taxon>Neogemmobacter</taxon>
    </lineage>
</organism>
<dbReference type="EMBL" id="BMYJ01000006">
    <property type="protein sequence ID" value="GHC58456.1"/>
    <property type="molecule type" value="Genomic_DNA"/>
</dbReference>
<evidence type="ECO:0000256" key="1">
    <source>
        <dbReference type="ARBA" id="ARBA00004370"/>
    </source>
</evidence>
<comment type="similarity">
    <text evidence="8">Belongs to the BamA family.</text>
</comment>
<gene>
    <name evidence="8 11" type="primary">bamA</name>
    <name evidence="11" type="ORF">GCM10007315_22660</name>
</gene>